<evidence type="ECO:0000256" key="6">
    <source>
        <dbReference type="ARBA" id="ARBA00023136"/>
    </source>
</evidence>
<feature type="transmembrane region" description="Helical" evidence="8">
    <location>
        <begin position="55"/>
        <end position="76"/>
    </location>
</feature>
<keyword evidence="6 8" id="KW-0472">Membrane</keyword>
<proteinExistence type="inferred from homology"/>
<keyword evidence="5 8" id="KW-1133">Transmembrane helix</keyword>
<evidence type="ECO:0000256" key="5">
    <source>
        <dbReference type="ARBA" id="ARBA00022989"/>
    </source>
</evidence>
<evidence type="ECO:0000256" key="4">
    <source>
        <dbReference type="ARBA" id="ARBA00022692"/>
    </source>
</evidence>
<feature type="transmembrane region" description="Helical" evidence="8">
    <location>
        <begin position="276"/>
        <end position="299"/>
    </location>
</feature>
<dbReference type="AlphaFoldDB" id="A0A6J7HTP9"/>
<dbReference type="InterPro" id="IPR000731">
    <property type="entry name" value="SSD"/>
</dbReference>
<feature type="transmembrane region" description="Helical" evidence="8">
    <location>
        <begin position="353"/>
        <end position="376"/>
    </location>
</feature>
<evidence type="ECO:0000313" key="10">
    <source>
        <dbReference type="EMBL" id="CAB4919630.1"/>
    </source>
</evidence>
<dbReference type="Gene3D" id="1.20.1640.10">
    <property type="entry name" value="Multidrug efflux transporter AcrB transmembrane domain"/>
    <property type="match status" value="2"/>
</dbReference>
<dbReference type="SUPFAM" id="SSF82866">
    <property type="entry name" value="Multidrug efflux transporter AcrB transmembrane domain"/>
    <property type="match status" value="2"/>
</dbReference>
<evidence type="ECO:0000256" key="8">
    <source>
        <dbReference type="SAM" id="Phobius"/>
    </source>
</evidence>
<dbReference type="EMBL" id="CAFBMK010000099">
    <property type="protein sequence ID" value="CAB4919630.1"/>
    <property type="molecule type" value="Genomic_DNA"/>
</dbReference>
<dbReference type="InterPro" id="IPR050545">
    <property type="entry name" value="Mycobact_MmpL"/>
</dbReference>
<organism evidence="10">
    <name type="scientific">freshwater metagenome</name>
    <dbReference type="NCBI Taxonomy" id="449393"/>
    <lineage>
        <taxon>unclassified sequences</taxon>
        <taxon>metagenomes</taxon>
        <taxon>ecological metagenomes</taxon>
    </lineage>
</organism>
<evidence type="ECO:0000256" key="2">
    <source>
        <dbReference type="ARBA" id="ARBA00010157"/>
    </source>
</evidence>
<comment type="similarity">
    <text evidence="2">Belongs to the resistance-nodulation-cell division (RND) (TC 2.A.6) family. MmpL subfamily.</text>
</comment>
<feature type="domain" description="SSD" evidence="9">
    <location>
        <begin position="269"/>
        <end position="374"/>
    </location>
</feature>
<dbReference type="GO" id="GO:0005886">
    <property type="term" value="C:plasma membrane"/>
    <property type="evidence" value="ECO:0007669"/>
    <property type="project" value="UniProtKB-SubCell"/>
</dbReference>
<evidence type="ECO:0000256" key="1">
    <source>
        <dbReference type="ARBA" id="ARBA00004651"/>
    </source>
</evidence>
<feature type="transmembrane region" description="Helical" evidence="8">
    <location>
        <begin position="652"/>
        <end position="680"/>
    </location>
</feature>
<feature type="compositionally biased region" description="Low complexity" evidence="7">
    <location>
        <begin position="14"/>
        <end position="31"/>
    </location>
</feature>
<feature type="transmembrane region" description="Helical" evidence="8">
    <location>
        <begin position="686"/>
        <end position="709"/>
    </location>
</feature>
<comment type="subcellular location">
    <subcellularLocation>
        <location evidence="1">Cell membrane</location>
        <topology evidence="1">Multi-pass membrane protein</topology>
    </subcellularLocation>
</comment>
<feature type="transmembrane region" description="Helical" evidence="8">
    <location>
        <begin position="612"/>
        <end position="631"/>
    </location>
</feature>
<gene>
    <name evidence="10" type="ORF">UFOPK3564_01756</name>
</gene>
<dbReference type="PANTHER" id="PTHR33406:SF6">
    <property type="entry name" value="MEMBRANE PROTEIN YDGH-RELATED"/>
    <property type="match status" value="1"/>
</dbReference>
<evidence type="ECO:0000256" key="3">
    <source>
        <dbReference type="ARBA" id="ARBA00022475"/>
    </source>
</evidence>
<dbReference type="Pfam" id="PF03176">
    <property type="entry name" value="MMPL"/>
    <property type="match status" value="2"/>
</dbReference>
<name>A0A6J7HTP9_9ZZZZ</name>
<keyword evidence="4 8" id="KW-0812">Transmembrane</keyword>
<feature type="transmembrane region" description="Helical" evidence="8">
    <location>
        <begin position="579"/>
        <end position="600"/>
    </location>
</feature>
<feature type="transmembrane region" description="Helical" evidence="8">
    <location>
        <begin position="555"/>
        <end position="572"/>
    </location>
</feature>
<feature type="region of interest" description="Disordered" evidence="7">
    <location>
        <begin position="1"/>
        <end position="37"/>
    </location>
</feature>
<feature type="transmembrane region" description="Helical" evidence="8">
    <location>
        <begin position="219"/>
        <end position="237"/>
    </location>
</feature>
<feature type="transmembrane region" description="Helical" evidence="8">
    <location>
        <begin position="410"/>
        <end position="428"/>
    </location>
</feature>
<feature type="domain" description="SSD" evidence="9">
    <location>
        <begin position="602"/>
        <end position="710"/>
    </location>
</feature>
<dbReference type="PANTHER" id="PTHR33406">
    <property type="entry name" value="MEMBRANE PROTEIN MJ1562-RELATED"/>
    <property type="match status" value="1"/>
</dbReference>
<keyword evidence="3" id="KW-1003">Cell membrane</keyword>
<accession>A0A6J7HTP9</accession>
<evidence type="ECO:0000256" key="7">
    <source>
        <dbReference type="SAM" id="MobiDB-lite"/>
    </source>
</evidence>
<dbReference type="InterPro" id="IPR004869">
    <property type="entry name" value="MMPL_dom"/>
</dbReference>
<evidence type="ECO:0000259" key="9">
    <source>
        <dbReference type="PROSITE" id="PS50156"/>
    </source>
</evidence>
<feature type="transmembrane region" description="Helical" evidence="8">
    <location>
        <begin position="244"/>
        <end position="264"/>
    </location>
</feature>
<dbReference type="PROSITE" id="PS50156">
    <property type="entry name" value="SSD"/>
    <property type="match status" value="2"/>
</dbReference>
<protein>
    <submittedName>
        <fullName evidence="10">Unannotated protein</fullName>
    </submittedName>
</protein>
<feature type="compositionally biased region" description="Basic and acidic residues" evidence="7">
    <location>
        <begin position="1"/>
        <end position="11"/>
    </location>
</feature>
<reference evidence="10" key="1">
    <citation type="submission" date="2020-05" db="EMBL/GenBank/DDBJ databases">
        <authorList>
            <person name="Chiriac C."/>
            <person name="Salcher M."/>
            <person name="Ghai R."/>
            <person name="Kavagutti S V."/>
        </authorList>
    </citation>
    <scope>NUCLEOTIDE SEQUENCE</scope>
</reference>
<feature type="transmembrane region" description="Helical" evidence="8">
    <location>
        <begin position="320"/>
        <end position="341"/>
    </location>
</feature>
<sequence>MAPSRSSDRPDPAPVGDPGASGPSSSPDAADGSGGTPTGRLAPVIALLTGRRSKLVPLLVGLVLSALALGLGGSPATTSDLAASLPSGAESAEVVRLQERLPQAREQPAIVVYSRADGALTQADRERIADDRRALGRLAVGGQVGRATYAPGARAAILSVPLASVPSGGGGAGADRQERSVERIRAAVGEDLPADLRTQVTGPAGFQVDLSKVFDGADGLLLGVTALVVALLLLITYRSPWLWLVPLVVIGLGDRVVASLLAILSRHAGLVADGSTTGIVSVLVFGAGTNYALLLVARYREELRRHEERHVAMRHALRHAAPAILASSGTVAISLATLALADLPFDRNIGLAGSVGIVTAVVFVLGLLPPALLLFGRRLFWPIVPRFGDPDPARTGPWSRVGVAVTSRPLPVVLATLALLGVLALGSLGSQVGLSQSEQLRDRPESVLGQETIARTFGAGASEPTAIVVRSGAEREVARVARATPGVAGATVGRRGDGLAQVDARLRAAPGSDAALATVERLRDRLGDAPGDARVGGQDASDLDERTAASADRRLIVPLVLAVVLLVLVALLRSVVAAVLLALTNVVSWAAALGAATWAFDHVFGFPGTDLPVPLLSFLFLVALGVDYNIFLVTRAREEAAGASTRRSIVTALARTGGVITSAGVLLAAVFAVLGVLPIITLTQLGIVVGFGILLDTLLVRTVLVPALVTLVGPRFWWPADPGRRGPGTRSEGPVGT</sequence>